<dbReference type="EMBL" id="CP033459">
    <property type="protein sequence ID" value="QFQ12305.1"/>
    <property type="molecule type" value="Genomic_DNA"/>
</dbReference>
<dbReference type="KEGG" id="alq:C7Y71_004355"/>
<proteinExistence type="predicted"/>
<evidence type="ECO:0000256" key="1">
    <source>
        <dbReference type="SAM" id="Phobius"/>
    </source>
</evidence>
<feature type="transmembrane region" description="Helical" evidence="1">
    <location>
        <begin position="224"/>
        <end position="243"/>
    </location>
</feature>
<keyword evidence="1" id="KW-0812">Transmembrane</keyword>
<keyword evidence="1" id="KW-0472">Membrane</keyword>
<feature type="transmembrane region" description="Helical" evidence="1">
    <location>
        <begin position="294"/>
        <end position="314"/>
    </location>
</feature>
<feature type="transmembrane region" description="Helical" evidence="1">
    <location>
        <begin position="263"/>
        <end position="282"/>
    </location>
</feature>
<sequence>MLESTFIQRNREKWSQFEHVCYATDHYPPSQLADVYDELMADLAFAQTHYPDSKVTTYLNDMTLKIHLAVYKKGNTSMKQSFVRLVRESIPMALYTHRRMLLYALVLFAFGTFVGVVSQLGDPDFSRLILGDEYVDMSLQNISKGTPTDVYSSSNEATMMAQIPTNNIMVSLRCFVMGILTLFGTGVMAFYNSVMLGCFCTFFYQHGVFSEAMQAVWLHGTIEISAIIVAIAAGFVLGTGWIFPGTMSRRQAFRKNAKQGLYIFLATVPMLLVAGFIESFLTRHVPEWPTGLNVAFIILSLVLVVLYIIVWPAMVAKARKRNHEED</sequence>
<organism evidence="2 3">
    <name type="scientific">Pseudoprevotella muciniphila</name>
    <dbReference type="NCBI Taxonomy" id="2133944"/>
    <lineage>
        <taxon>Bacteria</taxon>
        <taxon>Pseudomonadati</taxon>
        <taxon>Bacteroidota</taxon>
        <taxon>Bacteroidia</taxon>
        <taxon>Bacteroidales</taxon>
        <taxon>Prevotellaceae</taxon>
        <taxon>Pseudoprevotella</taxon>
    </lineage>
</organism>
<dbReference type="RefSeq" id="WP_111898484.1">
    <property type="nucleotide sequence ID" value="NZ_CP033459.1"/>
</dbReference>
<name>A0A5P8E5M0_9BACT</name>
<dbReference type="Pfam" id="PF01944">
    <property type="entry name" value="SpoIIM"/>
    <property type="match status" value="1"/>
</dbReference>
<evidence type="ECO:0000313" key="3">
    <source>
        <dbReference type="Proteomes" id="UP000249375"/>
    </source>
</evidence>
<keyword evidence="1" id="KW-1133">Transmembrane helix</keyword>
<accession>A0A5P8E5M0</accession>
<protein>
    <submittedName>
        <fullName evidence="2">Stage II sporulation protein M</fullName>
    </submittedName>
</protein>
<reference evidence="2 3" key="1">
    <citation type="submission" date="2018-11" db="EMBL/GenBank/DDBJ databases">
        <authorList>
            <person name="Na S.W."/>
            <person name="Baik M."/>
        </authorList>
    </citation>
    <scope>NUCLEOTIDE SEQUENCE [LARGE SCALE GENOMIC DNA]</scope>
    <source>
        <strain evidence="2 3">E39</strain>
    </source>
</reference>
<gene>
    <name evidence="2" type="ORF">C7Y71_004355</name>
</gene>
<dbReference type="Proteomes" id="UP000249375">
    <property type="component" value="Chromosome"/>
</dbReference>
<dbReference type="PANTHER" id="PTHR35337:SF1">
    <property type="entry name" value="SLR1478 PROTEIN"/>
    <property type="match status" value="1"/>
</dbReference>
<keyword evidence="3" id="KW-1185">Reference proteome</keyword>
<dbReference type="InterPro" id="IPR002798">
    <property type="entry name" value="SpoIIM-like"/>
</dbReference>
<dbReference type="AlphaFoldDB" id="A0A5P8E5M0"/>
<dbReference type="PANTHER" id="PTHR35337">
    <property type="entry name" value="SLR1478 PROTEIN"/>
    <property type="match status" value="1"/>
</dbReference>
<evidence type="ECO:0000313" key="2">
    <source>
        <dbReference type="EMBL" id="QFQ12305.1"/>
    </source>
</evidence>
<feature type="transmembrane region" description="Helical" evidence="1">
    <location>
        <begin position="175"/>
        <end position="204"/>
    </location>
</feature>
<feature type="transmembrane region" description="Helical" evidence="1">
    <location>
        <begin position="100"/>
        <end position="120"/>
    </location>
</feature>
<dbReference type="OrthoDB" id="9800053at2"/>